<reference evidence="3" key="2">
    <citation type="journal article" date="2015" name="Genome Announc.">
        <title>Draft Genome Sequence of Filamentous Marine Cyanobacterium Lyngbya confervoides Strain BDU141951.</title>
        <authorList>
            <person name="Chandrababunaidu M.M."/>
            <person name="Sen D."/>
            <person name="Tripathy S."/>
        </authorList>
    </citation>
    <scope>NUCLEOTIDE SEQUENCE</scope>
    <source>
        <strain evidence="3">BDU141951</strain>
    </source>
</reference>
<dbReference type="SUPFAM" id="SSF55008">
    <property type="entry name" value="HMA, heavy metal-associated domain"/>
    <property type="match status" value="1"/>
</dbReference>
<organism evidence="3">
    <name type="scientific">Lyngbya confervoides BDU141951</name>
    <dbReference type="NCBI Taxonomy" id="1574623"/>
    <lineage>
        <taxon>Bacteria</taxon>
        <taxon>Bacillati</taxon>
        <taxon>Cyanobacteriota</taxon>
        <taxon>Cyanophyceae</taxon>
        <taxon>Oscillatoriophycideae</taxon>
        <taxon>Oscillatoriales</taxon>
        <taxon>Microcoleaceae</taxon>
        <taxon>Lyngbya</taxon>
    </lineage>
</organism>
<comment type="caution">
    <text evidence="3">The sequence shown here is derived from an EMBL/GenBank/DDBJ whole genome shotgun (WGS) entry which is preliminary data.</text>
</comment>
<dbReference type="EMBL" id="JTHE02000003">
    <property type="protein sequence ID" value="NEV68233.1"/>
    <property type="molecule type" value="Genomic_DNA"/>
</dbReference>
<reference evidence="3" key="1">
    <citation type="submission" date="2014-11" db="EMBL/GenBank/DDBJ databases">
        <authorList>
            <person name="Malar M.C."/>
            <person name="Sen D."/>
            <person name="Tripathy S."/>
        </authorList>
    </citation>
    <scope>NUCLEOTIDE SEQUENCE</scope>
    <source>
        <strain evidence="3">BDU141951</strain>
    </source>
</reference>
<evidence type="ECO:0000256" key="1">
    <source>
        <dbReference type="ARBA" id="ARBA00022723"/>
    </source>
</evidence>
<dbReference type="Gene3D" id="3.30.70.100">
    <property type="match status" value="1"/>
</dbReference>
<dbReference type="GO" id="GO:0046872">
    <property type="term" value="F:metal ion binding"/>
    <property type="evidence" value="ECO:0007669"/>
    <property type="project" value="UniProtKB-KW"/>
</dbReference>
<name>A0A0C1YH72_9CYAN</name>
<dbReference type="CDD" id="cd00371">
    <property type="entry name" value="HMA"/>
    <property type="match status" value="1"/>
</dbReference>
<dbReference type="Pfam" id="PF00403">
    <property type="entry name" value="HMA"/>
    <property type="match status" value="1"/>
</dbReference>
<feature type="domain" description="HMA" evidence="2">
    <location>
        <begin position="1"/>
        <end position="64"/>
    </location>
</feature>
<gene>
    <name evidence="3" type="ORF">QQ91_014055</name>
</gene>
<accession>A0A0C1YH72</accession>
<evidence type="ECO:0000259" key="2">
    <source>
        <dbReference type="PROSITE" id="PS50846"/>
    </source>
</evidence>
<evidence type="ECO:0000313" key="3">
    <source>
        <dbReference type="EMBL" id="NEV68233.1"/>
    </source>
</evidence>
<dbReference type="AlphaFoldDB" id="A0A0C1YH72"/>
<dbReference type="InterPro" id="IPR036163">
    <property type="entry name" value="HMA_dom_sf"/>
</dbReference>
<keyword evidence="1" id="KW-0479">Metal-binding</keyword>
<dbReference type="PROSITE" id="PS50846">
    <property type="entry name" value="HMA_2"/>
    <property type="match status" value="1"/>
</dbReference>
<sequence length="64" mass="6555">MTLQFKVPSMKCEGCADAVTEAIQSVDAGAKVEIDVDSKAVSAETSATVDAVREAIAAKGHTMA</sequence>
<dbReference type="PROSITE" id="PS01047">
    <property type="entry name" value="HMA_1"/>
    <property type="match status" value="1"/>
</dbReference>
<protein>
    <submittedName>
        <fullName evidence="3">Heavy-metal-associated domain-containing protein</fullName>
    </submittedName>
</protein>
<dbReference type="InterPro" id="IPR017969">
    <property type="entry name" value="Heavy-metal-associated_CS"/>
</dbReference>
<proteinExistence type="predicted"/>
<dbReference type="InterPro" id="IPR006121">
    <property type="entry name" value="HMA_dom"/>
</dbReference>
<reference evidence="3" key="3">
    <citation type="submission" date="2020-02" db="EMBL/GenBank/DDBJ databases">
        <authorList>
            <person name="Sarangi A.N."/>
            <person name="Ghosh S."/>
            <person name="Mukherjee M."/>
            <person name="Tripathy S."/>
        </authorList>
    </citation>
    <scope>NUCLEOTIDE SEQUENCE</scope>
    <source>
        <strain evidence="3">BDU141951</strain>
    </source>
</reference>